<reference evidence="3" key="1">
    <citation type="submission" date="2019-11" db="EMBL/GenBank/DDBJ databases">
        <authorList>
            <person name="Feng L."/>
        </authorList>
    </citation>
    <scope>NUCLEOTIDE SEQUENCE</scope>
    <source>
        <strain evidence="3">CintestinalisLFYP54</strain>
    </source>
</reference>
<dbReference type="RefSeq" id="WP_156848193.1">
    <property type="nucleotide sequence ID" value="NZ_CACRTN010000009.1"/>
</dbReference>
<protein>
    <recommendedName>
        <fullName evidence="2">Phage MuF C-terminal domain-containing protein</fullName>
    </recommendedName>
</protein>
<evidence type="ECO:0000313" key="3">
    <source>
        <dbReference type="EMBL" id="VYT71586.1"/>
    </source>
</evidence>
<dbReference type="EMBL" id="CACRTN010000009">
    <property type="protein sequence ID" value="VYT71586.1"/>
    <property type="molecule type" value="Genomic_DNA"/>
</dbReference>
<dbReference type="Pfam" id="PF18819">
    <property type="entry name" value="MuF_C"/>
    <property type="match status" value="1"/>
</dbReference>
<proteinExistence type="predicted"/>
<dbReference type="InterPro" id="IPR041131">
    <property type="entry name" value="MuF_C"/>
</dbReference>
<feature type="compositionally biased region" description="Basic and acidic residues" evidence="1">
    <location>
        <begin position="178"/>
        <end position="198"/>
    </location>
</feature>
<sequence>MAIARGDYGEGIRRIAGGRFEPGVLEVRPDTPDALIALGLPNLPMHHTTAHAAAEMAPEGANGHGVDPAVLLSLPELLEHPVAAVESGSRDGVIAVVLDAVAGDRDDPLTAMIDPGAPLGCGGQDLMETNFILSVHGRRHIMREVSDALAKGEALLYDGPRFWSLIARCKRTWEECDSQRSEQNADRRAPHAGQDGHRWAKMGSVGRRPGH</sequence>
<dbReference type="AlphaFoldDB" id="A0A6N2Z0G2"/>
<feature type="region of interest" description="Disordered" evidence="1">
    <location>
        <begin position="178"/>
        <end position="211"/>
    </location>
</feature>
<name>A0A6N2Z0G2_9ACTN</name>
<feature type="domain" description="Phage MuF C-terminal" evidence="2">
    <location>
        <begin position="62"/>
        <end position="152"/>
    </location>
</feature>
<organism evidence="3">
    <name type="scientific">Collinsella intestinalis</name>
    <dbReference type="NCBI Taxonomy" id="147207"/>
    <lineage>
        <taxon>Bacteria</taxon>
        <taxon>Bacillati</taxon>
        <taxon>Actinomycetota</taxon>
        <taxon>Coriobacteriia</taxon>
        <taxon>Coriobacteriales</taxon>
        <taxon>Coriobacteriaceae</taxon>
        <taxon>Collinsella</taxon>
    </lineage>
</organism>
<evidence type="ECO:0000256" key="1">
    <source>
        <dbReference type="SAM" id="MobiDB-lite"/>
    </source>
</evidence>
<evidence type="ECO:0000259" key="2">
    <source>
        <dbReference type="Pfam" id="PF18819"/>
    </source>
</evidence>
<gene>
    <name evidence="3" type="ORF">CILFYP54_01348</name>
</gene>
<accession>A0A6N2Z0G2</accession>